<comment type="caution">
    <text evidence="1">The sequence shown here is derived from an EMBL/GenBank/DDBJ whole genome shotgun (WGS) entry which is preliminary data.</text>
</comment>
<accession>A0ABR2QSD9</accession>
<dbReference type="Proteomes" id="UP001396334">
    <property type="component" value="Unassembled WGS sequence"/>
</dbReference>
<dbReference type="EMBL" id="JBBPBN010000033">
    <property type="protein sequence ID" value="KAK9003616.1"/>
    <property type="molecule type" value="Genomic_DNA"/>
</dbReference>
<protein>
    <submittedName>
        <fullName evidence="1">Uncharacterized protein</fullName>
    </submittedName>
</protein>
<organism evidence="1 2">
    <name type="scientific">Hibiscus sabdariffa</name>
    <name type="common">roselle</name>
    <dbReference type="NCBI Taxonomy" id="183260"/>
    <lineage>
        <taxon>Eukaryota</taxon>
        <taxon>Viridiplantae</taxon>
        <taxon>Streptophyta</taxon>
        <taxon>Embryophyta</taxon>
        <taxon>Tracheophyta</taxon>
        <taxon>Spermatophyta</taxon>
        <taxon>Magnoliopsida</taxon>
        <taxon>eudicotyledons</taxon>
        <taxon>Gunneridae</taxon>
        <taxon>Pentapetalae</taxon>
        <taxon>rosids</taxon>
        <taxon>malvids</taxon>
        <taxon>Malvales</taxon>
        <taxon>Malvaceae</taxon>
        <taxon>Malvoideae</taxon>
        <taxon>Hibiscus</taxon>
    </lineage>
</organism>
<evidence type="ECO:0000313" key="2">
    <source>
        <dbReference type="Proteomes" id="UP001396334"/>
    </source>
</evidence>
<reference evidence="1 2" key="1">
    <citation type="journal article" date="2024" name="G3 (Bethesda)">
        <title>Genome assembly of Hibiscus sabdariffa L. provides insights into metabolisms of medicinal natural products.</title>
        <authorList>
            <person name="Kim T."/>
        </authorList>
    </citation>
    <scope>NUCLEOTIDE SEQUENCE [LARGE SCALE GENOMIC DNA]</scope>
    <source>
        <strain evidence="1">TK-2024</strain>
        <tissue evidence="1">Old leaves</tissue>
    </source>
</reference>
<sequence length="80" mass="8684">MAGEVLASLTLLDKTFSGLALKLQQVPRHCPQFPLVPSQGPVDANCRTALPSALFSYPHKTNNNPTNDGSYKLWITAFSP</sequence>
<gene>
    <name evidence="1" type="ORF">V6N11_084255</name>
</gene>
<proteinExistence type="predicted"/>
<name>A0ABR2QSD9_9ROSI</name>
<keyword evidence="2" id="KW-1185">Reference proteome</keyword>
<evidence type="ECO:0000313" key="1">
    <source>
        <dbReference type="EMBL" id="KAK9003616.1"/>
    </source>
</evidence>